<proteinExistence type="predicted"/>
<organism evidence="2 3">
    <name type="scientific">Cudoniella acicularis</name>
    <dbReference type="NCBI Taxonomy" id="354080"/>
    <lineage>
        <taxon>Eukaryota</taxon>
        <taxon>Fungi</taxon>
        <taxon>Dikarya</taxon>
        <taxon>Ascomycota</taxon>
        <taxon>Pezizomycotina</taxon>
        <taxon>Leotiomycetes</taxon>
        <taxon>Helotiales</taxon>
        <taxon>Tricladiaceae</taxon>
        <taxon>Cudoniella</taxon>
    </lineage>
</organism>
<feature type="compositionally biased region" description="Low complexity" evidence="1">
    <location>
        <begin position="13"/>
        <end position="25"/>
    </location>
</feature>
<evidence type="ECO:0000313" key="3">
    <source>
        <dbReference type="Proteomes" id="UP000566819"/>
    </source>
</evidence>
<reference evidence="2 3" key="1">
    <citation type="submission" date="2020-03" db="EMBL/GenBank/DDBJ databases">
        <title>Draft Genome Sequence of Cudoniella acicularis.</title>
        <authorList>
            <person name="Buettner E."/>
            <person name="Kellner H."/>
        </authorList>
    </citation>
    <scope>NUCLEOTIDE SEQUENCE [LARGE SCALE GENOMIC DNA]</scope>
    <source>
        <strain evidence="2 3">DSM 108380</strain>
    </source>
</reference>
<comment type="caution">
    <text evidence="2">The sequence shown here is derived from an EMBL/GenBank/DDBJ whole genome shotgun (WGS) entry which is preliminary data.</text>
</comment>
<feature type="compositionally biased region" description="Polar residues" evidence="1">
    <location>
        <begin position="1"/>
        <end position="10"/>
    </location>
</feature>
<protein>
    <submittedName>
        <fullName evidence="2">Uncharacterized protein</fullName>
    </submittedName>
</protein>
<feature type="region of interest" description="Disordered" evidence="1">
    <location>
        <begin position="189"/>
        <end position="212"/>
    </location>
</feature>
<dbReference type="EMBL" id="JAAMPI010001440">
    <property type="protein sequence ID" value="KAF4625200.1"/>
    <property type="molecule type" value="Genomic_DNA"/>
</dbReference>
<evidence type="ECO:0000256" key="1">
    <source>
        <dbReference type="SAM" id="MobiDB-lite"/>
    </source>
</evidence>
<evidence type="ECO:0000313" key="2">
    <source>
        <dbReference type="EMBL" id="KAF4625200.1"/>
    </source>
</evidence>
<feature type="region of interest" description="Disordered" evidence="1">
    <location>
        <begin position="96"/>
        <end position="115"/>
    </location>
</feature>
<keyword evidence="3" id="KW-1185">Reference proteome</keyword>
<dbReference type="Proteomes" id="UP000566819">
    <property type="component" value="Unassembled WGS sequence"/>
</dbReference>
<gene>
    <name evidence="2" type="ORF">G7Y89_g12969</name>
</gene>
<accession>A0A8H4VYP2</accession>
<dbReference type="AlphaFoldDB" id="A0A8H4VYP2"/>
<name>A0A8H4VYP2_9HELO</name>
<feature type="region of interest" description="Disordered" evidence="1">
    <location>
        <begin position="1"/>
        <end position="28"/>
    </location>
</feature>
<sequence length="212" mass="22951">MSGMNANIGNFTGGRRQPGGPRRSMGGAGFFPPGGKIHNPIFNTPFPPKTHFLVVIISVEVINSPLPTNNLFQNTNLNQLLKTPTNINTTRTQNETALHQTTSPTTPIRPDTLTTPTLDEQSIYATSQYESIRARRPRRSRWYDDPYAQGPGGPSGMMDPYVQGPGGLGGMMNPYAQGLGGPPGMMNPYAQGPGSPPGMMNPYAQGLLKRRR</sequence>